<dbReference type="PRINTS" id="PR00453">
    <property type="entry name" value="VWFADOMAIN"/>
</dbReference>
<sequence>MRVFSNSRIFSLLQVKELVLDNCRSNEGKIEGLTDEFEELEFLSTINVGLTSVANLPKLNKLKKLELSDNRISGGLEVLAERCPNLTHLNLSGNKIKDLSTIEPLKKLENLKSLDLFNCEVTNLNDYRENVFKLLPQLTYLDGYDKEDKEAPDSDTEAYVEGLDDEEEDEEEVEEEEYDEEVAPGEEDEEEGEEEEEDEEEGEEEEEDISGEEEEEEEEFNDGVDDEDEDDFASSELARVTAAPPGPPGSHRPAERKPRSGSCSCRLTRGQAVSPWLPQGLQAYLSGQRDRRRKALLLVGAPFETNGHYQTGDIYRCPLSNNGSGNCSKLNLGRISLTNVSERKDKMRLGMTLTSNPKDNSFVACGPLWSYECGSSYYSTGICSRVNSTFKFARTIAPAFQRCETYMDIVIVLDGSNSIYPWYEVQNFLINILQKFYIGPGQIQVGVVQYGEEVVHEFHLNDYKSVEEVVKAAKNIDQRGGAETRTAHGIEIARSEAFKRGGRRGSKKVMIVITDGESHDSPDLEKVIENSEKDGITRYAIAVLGYYNRRGINPEAFLKEIKYIASDPDDKHFFNVTDESALKDIVDALGERIFSLEGTSKNGTAFGLQMSQAGFSSHIVEAGSRRRICLSLQDGILVGAVGAYDWNGAVLKETRHGKVIPSKAAYQQEFPEELKNHGAYLGYTVTSVVSAKNERLYVAGAPRFNHTGKVIIFTLRNNGNLTILHSLKGQQIGSYYGSEIAPVDIDGDGVTDNLLVAAPMFFSGGWEKGKVYIYRVTEQSHFILEGALEISDRWQNARFGSSLAPVPDLNADSYNEVVVGAPLEDDHRGAVYIFFGQQDQIQREYKQRIAAADLSHSLMYFGRSIHGKMDLNEDGLVDLAVGSLGAVVLLWSRSVVQIHAVVKFEPHKVNIFNKDCRRGGKDVTCMSAIVCLNVTAKSPVAPTQEVAVKYSVNIEERRYTPRAILDDNDRQQPQNLTLLLGEESCEHIYFHVLDTMDYGRPIIFTVEFGMLESSEGPVLDDTWPTTLRTELPFWNGCDEDDHCVPDLVLHSRVDLLESRKYCEMAVQAGGPLCRKQGGAWGAERVVEAARRRLLVDARLDNRGENAYSTVLNISFTPNLRFSSLIVKDNSEIKIECGSEDRWKHERSCNVSAPFLRSQAQVSFRLEFEFSRSVFLDHIRIILEASSDGEEKTVGDNINDILYPLKYEADLLFTRESSPSRYEIKADRSLDTHSGHLPHFNFTFQIQNLGFYPLRDLQLTIEIPEVTKSGNRLLRMSSFHIDQTEGTDCITPSHMALSRTSFEDLSRYPQLNHSNTMTIPISCRLGIPTVVNIRIQGILHTDSLRTVKFKSLELVTTATIKLDLSSPMFMHEEKPVRQIILEIRKEEDYRIPIWIIIGSTLGGLLLLALLILALWKLGFFQRRKRGKESEQEANGKVMEERLAIRHRWDPQARQAHPCQNSSTSEPPFLRFPHGLALPLGPDVSKAWTSLPRTTPTSGQAVLFRDMLAGVRPHTFPREEAAGTDGFEEKQMALSTQGAGRHASREAESSLKKPQFHLDLWFYFTLQNWVLDFGRPIVMIVLPLEWFPLNKPSAGDYFHMAYNIITPFLLLKLIERSPKTLPHSAVYLCIITFVMGASIHLVGDSINHRLILSGYQLHLSVRDNPIIKSLKPESLIDSFELLYYYDENLGHSMWYVPFFLILFLYFTGCFTHIREEKKMPVSAWLLVGPSGLYYWYLVTEGQIFILYIFTFFAMMATVMHQKRKGFVLDSNGLFLFYSFSITLALVAVWVACLWSDQTLRKKYPGRFFSSDSPSSAPQAVWTGLASTFHIRPHPVELAVLLAPRPNWDGSSPRRVAVVGVGWFLMPVQEFKECFSLYDKKHKGKIAAQDLITVMRCLGTSPTFGEVERHLQIHKIDKNGELDFSTFLTMMHRQIQQEDPKVEILEAMRMTDKQKKGYILASELRAKLTGLGEKLTDKEVDDLFREANVRPDGVVQYEEFTRMVTLPPPDY</sequence>
<feature type="transmembrane region" description="Helical" evidence="21">
    <location>
        <begin position="1558"/>
        <end position="1580"/>
    </location>
</feature>
<dbReference type="Pfam" id="PF13499">
    <property type="entry name" value="EF-hand_7"/>
    <property type="match status" value="1"/>
</dbReference>
<evidence type="ECO:0000256" key="22">
    <source>
        <dbReference type="SAM" id="MobiDB-lite"/>
    </source>
</evidence>
<dbReference type="SMART" id="SM00446">
    <property type="entry name" value="LRRcap"/>
    <property type="match status" value="1"/>
</dbReference>
<name>A0A8J7TCM1_ATRSP</name>
<feature type="transmembrane region" description="Helical" evidence="21">
    <location>
        <begin position="1731"/>
        <end position="1752"/>
    </location>
</feature>
<dbReference type="SMART" id="SM00054">
    <property type="entry name" value="EFh"/>
    <property type="match status" value="4"/>
</dbReference>
<proteinExistence type="inferred from homology"/>
<evidence type="ECO:0000256" key="18">
    <source>
        <dbReference type="ARBA" id="ARBA00025777"/>
    </source>
</evidence>
<protein>
    <submittedName>
        <fullName evidence="25">ITA11 protein</fullName>
    </submittedName>
</protein>
<evidence type="ECO:0000256" key="6">
    <source>
        <dbReference type="ARBA" id="ARBA00022692"/>
    </source>
</evidence>
<dbReference type="PANTHER" id="PTHR23220:SF21">
    <property type="entry name" value="INTEGRIN ALPHA-11"/>
    <property type="match status" value="1"/>
</dbReference>
<feature type="compositionally biased region" description="Acidic residues" evidence="22">
    <location>
        <begin position="153"/>
        <end position="233"/>
    </location>
</feature>
<feature type="transmembrane region" description="Helical" evidence="21">
    <location>
        <begin position="1692"/>
        <end position="1711"/>
    </location>
</feature>
<dbReference type="Gene3D" id="2.60.40.1530">
    <property type="entry name" value="ntegrin, alpha v. Chain A, domain 4"/>
    <property type="match status" value="1"/>
</dbReference>
<dbReference type="GO" id="GO:0005178">
    <property type="term" value="F:integrin binding"/>
    <property type="evidence" value="ECO:0007669"/>
    <property type="project" value="TreeGrafter"/>
</dbReference>
<evidence type="ECO:0000256" key="4">
    <source>
        <dbReference type="ARBA" id="ARBA00022481"/>
    </source>
</evidence>
<evidence type="ECO:0000256" key="21">
    <source>
        <dbReference type="RuleBase" id="RU003762"/>
    </source>
</evidence>
<keyword evidence="26" id="KW-1185">Reference proteome</keyword>
<dbReference type="Pfam" id="PF14580">
    <property type="entry name" value="LRR_9"/>
    <property type="match status" value="1"/>
</dbReference>
<dbReference type="PRINTS" id="PR01185">
    <property type="entry name" value="INTEGRINA"/>
</dbReference>
<dbReference type="FunFam" id="1.10.238.10:FF:000527">
    <property type="entry name" value="Calmodulin-3"/>
    <property type="match status" value="1"/>
</dbReference>
<dbReference type="Gene3D" id="3.80.10.10">
    <property type="entry name" value="Ribonuclease Inhibitor"/>
    <property type="match status" value="1"/>
</dbReference>
<dbReference type="GO" id="GO:0005509">
    <property type="term" value="F:calcium ion binding"/>
    <property type="evidence" value="ECO:0007669"/>
    <property type="project" value="InterPro"/>
</dbReference>
<dbReference type="Pfam" id="PF15156">
    <property type="entry name" value="CLN6"/>
    <property type="match status" value="1"/>
</dbReference>
<evidence type="ECO:0000256" key="9">
    <source>
        <dbReference type="ARBA" id="ARBA00022737"/>
    </source>
</evidence>
<evidence type="ECO:0000256" key="8">
    <source>
        <dbReference type="ARBA" id="ARBA00022729"/>
    </source>
</evidence>
<dbReference type="Pfam" id="PF00092">
    <property type="entry name" value="VWA"/>
    <property type="match status" value="1"/>
</dbReference>
<dbReference type="InterPro" id="IPR013519">
    <property type="entry name" value="Int_alpha_beta-p"/>
</dbReference>
<keyword evidence="16 21" id="KW-0675">Receptor</keyword>
<keyword evidence="5" id="KW-0433">Leucine-rich repeat</keyword>
<keyword evidence="6 21" id="KW-0812">Transmembrane</keyword>
<dbReference type="SUPFAM" id="SSF69318">
    <property type="entry name" value="Integrin alpha N-terminal domain"/>
    <property type="match status" value="1"/>
</dbReference>
<reference evidence="25" key="1">
    <citation type="journal article" date="2021" name="Cell">
        <title>Tracing the genetic footprints of vertebrate landing in non-teleost ray-finned fishes.</title>
        <authorList>
            <person name="Bi X."/>
            <person name="Wang K."/>
            <person name="Yang L."/>
            <person name="Pan H."/>
            <person name="Jiang H."/>
            <person name="Wei Q."/>
            <person name="Fang M."/>
            <person name="Yu H."/>
            <person name="Zhu C."/>
            <person name="Cai Y."/>
            <person name="He Y."/>
            <person name="Gan X."/>
            <person name="Zeng H."/>
            <person name="Yu D."/>
            <person name="Zhu Y."/>
            <person name="Jiang H."/>
            <person name="Qiu Q."/>
            <person name="Yang H."/>
            <person name="Zhang Y.E."/>
            <person name="Wang W."/>
            <person name="Zhu M."/>
            <person name="He S."/>
            <person name="Zhang G."/>
        </authorList>
    </citation>
    <scope>NUCLEOTIDE SEQUENCE</scope>
    <source>
        <strain evidence="25">Allg_001</strain>
    </source>
</reference>
<dbReference type="InterPro" id="IPR048285">
    <property type="entry name" value="Integrin_alpha_Ig-like_2"/>
</dbReference>
<dbReference type="InterPro" id="IPR002048">
    <property type="entry name" value="EF_hand_dom"/>
</dbReference>
<dbReference type="InterPro" id="IPR003603">
    <property type="entry name" value="U2A'_phosphoprotein32A_C"/>
</dbReference>
<dbReference type="InterPro" id="IPR028994">
    <property type="entry name" value="Integrin_alpha_N"/>
</dbReference>
<keyword evidence="9" id="KW-0677">Repeat</keyword>
<keyword evidence="13 21" id="KW-0401">Integrin</keyword>
<feature type="non-terminal residue" evidence="25">
    <location>
        <position position="2008"/>
    </location>
</feature>
<dbReference type="CDD" id="cd01469">
    <property type="entry name" value="vWA_integrins_alpha_subunit"/>
    <property type="match status" value="1"/>
</dbReference>
<keyword evidence="10" id="KW-0106">Calcium</keyword>
<dbReference type="SUPFAM" id="SSF47473">
    <property type="entry name" value="EF-hand"/>
    <property type="match status" value="1"/>
</dbReference>
<comment type="function">
    <text evidence="19">Calmodulin acts as part of a calcium signal transduction pathway by mediating the control of a large number of enzymes, ion channels, aquaporins and other proteins through calcium-binding. Calcium-binding is required for the activation of calmodulin. Among the enzymes to be stimulated by the calmodulin-calcium complex are a number of protein kinases, such as myosin light-chain kinases and calmodulin-dependent protein kinase type II (CaMK2), and phosphatases.</text>
</comment>
<feature type="repeat" description="FG-GAP" evidence="20">
    <location>
        <begin position="785"/>
        <end position="843"/>
    </location>
</feature>
<evidence type="ECO:0000256" key="1">
    <source>
        <dbReference type="ARBA" id="ARBA00004479"/>
    </source>
</evidence>
<dbReference type="GO" id="GO:0008305">
    <property type="term" value="C:integrin complex"/>
    <property type="evidence" value="ECO:0007669"/>
    <property type="project" value="InterPro"/>
</dbReference>
<evidence type="ECO:0000256" key="7">
    <source>
        <dbReference type="ARBA" id="ARBA00022723"/>
    </source>
</evidence>
<evidence type="ECO:0000256" key="16">
    <source>
        <dbReference type="ARBA" id="ARBA00023170"/>
    </source>
</evidence>
<organism evidence="25 26">
    <name type="scientific">Atractosteus spatula</name>
    <name type="common">Alligator gar</name>
    <name type="synonym">Lepisosteus spatula</name>
    <dbReference type="NCBI Taxonomy" id="7917"/>
    <lineage>
        <taxon>Eukaryota</taxon>
        <taxon>Metazoa</taxon>
        <taxon>Chordata</taxon>
        <taxon>Craniata</taxon>
        <taxon>Vertebrata</taxon>
        <taxon>Euteleostomi</taxon>
        <taxon>Actinopterygii</taxon>
        <taxon>Neopterygii</taxon>
        <taxon>Holostei</taxon>
        <taxon>Semionotiformes</taxon>
        <taxon>Lepisosteidae</taxon>
        <taxon>Atractosteus</taxon>
    </lineage>
</organism>
<dbReference type="FunFam" id="3.80.10.10:FF:000003">
    <property type="entry name" value="Acidic leucine-rich nuclear phosphoprotein 32 family member A"/>
    <property type="match status" value="1"/>
</dbReference>
<comment type="caution">
    <text evidence="25">The sequence shown here is derived from an EMBL/GenBank/DDBJ whole genome shotgun (WGS) entry which is preliminary data.</text>
</comment>
<dbReference type="PROSITE" id="PS00242">
    <property type="entry name" value="INTEGRIN_ALPHA"/>
    <property type="match status" value="1"/>
</dbReference>
<dbReference type="PROSITE" id="PS50222">
    <property type="entry name" value="EF_HAND_2"/>
    <property type="match status" value="2"/>
</dbReference>
<keyword evidence="4" id="KW-0488">Methylation</keyword>
<dbReference type="InterPro" id="IPR002035">
    <property type="entry name" value="VWF_A"/>
</dbReference>
<feature type="domain" description="EF-hand" evidence="23">
    <location>
        <begin position="1863"/>
        <end position="1898"/>
    </location>
</feature>
<keyword evidence="7" id="KW-0479">Metal-binding</keyword>
<keyword evidence="15" id="KW-1015">Disulfide bond</keyword>
<feature type="domain" description="EF-hand" evidence="23">
    <location>
        <begin position="1936"/>
        <end position="1971"/>
    </location>
</feature>
<dbReference type="InterPro" id="IPR029255">
    <property type="entry name" value="CLN6"/>
</dbReference>
<dbReference type="GO" id="GO:0007229">
    <property type="term" value="P:integrin-mediated signaling pathway"/>
    <property type="evidence" value="ECO:0007669"/>
    <property type="project" value="UniProtKB-KW"/>
</dbReference>
<dbReference type="InterPro" id="IPR032675">
    <property type="entry name" value="LRR_dom_sf"/>
</dbReference>
<dbReference type="Proteomes" id="UP000736164">
    <property type="component" value="Unassembled WGS sequence"/>
</dbReference>
<dbReference type="PROSITE" id="PS51450">
    <property type="entry name" value="LRR"/>
    <property type="match status" value="1"/>
</dbReference>
<evidence type="ECO:0000256" key="10">
    <source>
        <dbReference type="ARBA" id="ARBA00022837"/>
    </source>
</evidence>
<evidence type="ECO:0000256" key="15">
    <source>
        <dbReference type="ARBA" id="ARBA00023157"/>
    </source>
</evidence>
<feature type="transmembrane region" description="Helical" evidence="21">
    <location>
        <begin position="1624"/>
        <end position="1641"/>
    </location>
</feature>
<dbReference type="InterPro" id="IPR013517">
    <property type="entry name" value="FG-GAP"/>
</dbReference>
<dbReference type="PANTHER" id="PTHR23220">
    <property type="entry name" value="INTEGRIN ALPHA"/>
    <property type="match status" value="1"/>
</dbReference>
<keyword evidence="14 21" id="KW-0472">Membrane</keyword>
<dbReference type="InterPro" id="IPR001611">
    <property type="entry name" value="Leu-rich_rpt"/>
</dbReference>
<dbReference type="Gene3D" id="1.10.238.10">
    <property type="entry name" value="EF-hand"/>
    <property type="match status" value="1"/>
</dbReference>
<comment type="similarity">
    <text evidence="3">Belongs to the calmodulin family.</text>
</comment>
<dbReference type="Gene3D" id="2.60.40.1460">
    <property type="entry name" value="Integrin domains. Chain A, domain 2"/>
    <property type="match status" value="1"/>
</dbReference>
<dbReference type="EMBL" id="JAAWVO010041367">
    <property type="protein sequence ID" value="MBN3318772.1"/>
    <property type="molecule type" value="Genomic_DNA"/>
</dbReference>
<evidence type="ECO:0000259" key="24">
    <source>
        <dbReference type="PROSITE" id="PS50234"/>
    </source>
</evidence>
<dbReference type="GO" id="GO:0007160">
    <property type="term" value="P:cell-matrix adhesion"/>
    <property type="evidence" value="ECO:0007669"/>
    <property type="project" value="TreeGrafter"/>
</dbReference>
<dbReference type="Pfam" id="PF08441">
    <property type="entry name" value="Integrin_A_Ig_1"/>
    <property type="match status" value="1"/>
</dbReference>
<keyword evidence="17" id="KW-0325">Glycoprotein</keyword>
<feature type="non-terminal residue" evidence="25">
    <location>
        <position position="1"/>
    </location>
</feature>
<dbReference type="SUPFAM" id="SSF69179">
    <property type="entry name" value="Integrin domains"/>
    <property type="match status" value="3"/>
</dbReference>
<evidence type="ECO:0000313" key="26">
    <source>
        <dbReference type="Proteomes" id="UP000736164"/>
    </source>
</evidence>
<evidence type="ECO:0000256" key="12">
    <source>
        <dbReference type="ARBA" id="ARBA00022989"/>
    </source>
</evidence>
<dbReference type="InterPro" id="IPR018184">
    <property type="entry name" value="Integrin_alpha_C_CS"/>
</dbReference>
<dbReference type="GO" id="GO:0098609">
    <property type="term" value="P:cell-cell adhesion"/>
    <property type="evidence" value="ECO:0007669"/>
    <property type="project" value="TreeGrafter"/>
</dbReference>
<dbReference type="Gene3D" id="2.60.40.1510">
    <property type="entry name" value="ntegrin, alpha v. Chain A, domain 3"/>
    <property type="match status" value="1"/>
</dbReference>
<evidence type="ECO:0000313" key="25">
    <source>
        <dbReference type="EMBL" id="MBN3318772.1"/>
    </source>
</evidence>
<dbReference type="Gene3D" id="1.20.5.930">
    <property type="entry name" value="Bicelle-embedded integrin alpha(iib) transmembrane segment"/>
    <property type="match status" value="1"/>
</dbReference>
<dbReference type="PROSITE" id="PS50234">
    <property type="entry name" value="VWFA"/>
    <property type="match status" value="1"/>
</dbReference>
<evidence type="ECO:0000256" key="3">
    <source>
        <dbReference type="ARBA" id="ARBA00009763"/>
    </source>
</evidence>
<comment type="similarity">
    <text evidence="2 21">Belongs to the integrin alpha chain family.</text>
</comment>
<evidence type="ECO:0000256" key="19">
    <source>
        <dbReference type="ARBA" id="ARBA00037485"/>
    </source>
</evidence>
<keyword evidence="11 21" id="KW-0130">Cell adhesion</keyword>
<dbReference type="Pfam" id="PF20805">
    <property type="entry name" value="Integrin_A_Ig_2"/>
    <property type="match status" value="1"/>
</dbReference>
<dbReference type="SUPFAM" id="SSF53300">
    <property type="entry name" value="vWA-like"/>
    <property type="match status" value="1"/>
</dbReference>
<dbReference type="Gene3D" id="3.40.50.410">
    <property type="entry name" value="von Willebrand factor, type A domain"/>
    <property type="match status" value="1"/>
</dbReference>
<evidence type="ECO:0000256" key="14">
    <source>
        <dbReference type="ARBA" id="ARBA00023136"/>
    </source>
</evidence>
<evidence type="ECO:0000256" key="17">
    <source>
        <dbReference type="ARBA" id="ARBA00023180"/>
    </source>
</evidence>
<feature type="repeat" description="FG-GAP" evidence="20">
    <location>
        <begin position="847"/>
        <end position="907"/>
    </location>
</feature>
<keyword evidence="8" id="KW-0732">Signal</keyword>
<gene>
    <name evidence="25" type="primary">Itga11</name>
    <name evidence="25" type="ORF">GTO95_0008013</name>
</gene>
<evidence type="ECO:0000256" key="11">
    <source>
        <dbReference type="ARBA" id="ARBA00022889"/>
    </source>
</evidence>
<evidence type="ECO:0000259" key="23">
    <source>
        <dbReference type="PROSITE" id="PS50222"/>
    </source>
</evidence>
<dbReference type="FunFam" id="1.20.5.930:FF:000005">
    <property type="entry name" value="Integrin, alpha 10"/>
    <property type="match status" value="1"/>
</dbReference>
<evidence type="ECO:0000256" key="20">
    <source>
        <dbReference type="PROSITE-ProRule" id="PRU00803"/>
    </source>
</evidence>
<dbReference type="InterPro" id="IPR032695">
    <property type="entry name" value="Integrin_dom_sf"/>
</dbReference>
<comment type="caution">
    <text evidence="21">Lacks conserved residue(s) required for the propagation of feature annotation.</text>
</comment>
<dbReference type="FunFam" id="3.40.50.410:FF:000012">
    <property type="entry name" value="Integrin, alpha 10"/>
    <property type="match status" value="1"/>
</dbReference>
<accession>A0A8J7TCM1</accession>
<dbReference type="CDD" id="cd00051">
    <property type="entry name" value="EFh"/>
    <property type="match status" value="2"/>
</dbReference>
<dbReference type="GO" id="GO:0033627">
    <property type="term" value="P:cell adhesion mediated by integrin"/>
    <property type="evidence" value="ECO:0007669"/>
    <property type="project" value="TreeGrafter"/>
</dbReference>
<dbReference type="SMART" id="SM00191">
    <property type="entry name" value="Int_alpha"/>
    <property type="match status" value="5"/>
</dbReference>
<dbReference type="SMART" id="SM00327">
    <property type="entry name" value="VWA"/>
    <property type="match status" value="1"/>
</dbReference>
<comment type="subcellular location">
    <subcellularLocation>
        <location evidence="1 21">Membrane</location>
        <topology evidence="1 21">Single-pass type I membrane protein</topology>
    </subcellularLocation>
</comment>
<dbReference type="InterPro" id="IPR000413">
    <property type="entry name" value="Integrin_alpha"/>
</dbReference>
<feature type="repeat" description="FG-GAP" evidence="20">
    <location>
        <begin position="722"/>
        <end position="783"/>
    </location>
</feature>
<dbReference type="SUPFAM" id="SSF52058">
    <property type="entry name" value="L domain-like"/>
    <property type="match status" value="1"/>
</dbReference>
<dbReference type="Gene3D" id="2.130.10.130">
    <property type="entry name" value="Integrin alpha, N-terminal"/>
    <property type="match status" value="2"/>
</dbReference>
<dbReference type="InterPro" id="IPR013649">
    <property type="entry name" value="Integrin_alpha_Ig-like_1"/>
</dbReference>
<feature type="transmembrane region" description="Helical" evidence="21">
    <location>
        <begin position="1772"/>
        <end position="1792"/>
    </location>
</feature>
<dbReference type="Pfam" id="PF01839">
    <property type="entry name" value="FG-GAP"/>
    <property type="match status" value="2"/>
</dbReference>
<feature type="transmembrane region" description="Helical" evidence="21">
    <location>
        <begin position="1390"/>
        <end position="1414"/>
    </location>
</feature>
<dbReference type="InterPro" id="IPR011992">
    <property type="entry name" value="EF-hand-dom_pair"/>
</dbReference>
<dbReference type="GO" id="GO:0009897">
    <property type="term" value="C:external side of plasma membrane"/>
    <property type="evidence" value="ECO:0007669"/>
    <property type="project" value="TreeGrafter"/>
</dbReference>
<evidence type="ECO:0000256" key="5">
    <source>
        <dbReference type="ARBA" id="ARBA00022614"/>
    </source>
</evidence>
<evidence type="ECO:0000256" key="13">
    <source>
        <dbReference type="ARBA" id="ARBA00023037"/>
    </source>
</evidence>
<comment type="similarity">
    <text evidence="18">Belongs to the ANP32 family.</text>
</comment>
<feature type="region of interest" description="Disordered" evidence="22">
    <location>
        <begin position="145"/>
        <end position="265"/>
    </location>
</feature>
<evidence type="ECO:0000256" key="2">
    <source>
        <dbReference type="ARBA" id="ARBA00008054"/>
    </source>
</evidence>
<feature type="domain" description="VWFA" evidence="24">
    <location>
        <begin position="408"/>
        <end position="589"/>
    </location>
</feature>
<feature type="transmembrane region" description="Helical" evidence="21">
    <location>
        <begin position="1595"/>
        <end position="1612"/>
    </location>
</feature>
<keyword evidence="12 21" id="KW-1133">Transmembrane helix</keyword>
<dbReference type="InterPro" id="IPR036465">
    <property type="entry name" value="vWFA_dom_sf"/>
</dbReference>
<dbReference type="PROSITE" id="PS51470">
    <property type="entry name" value="FG_GAP"/>
    <property type="match status" value="3"/>
</dbReference>